<proteinExistence type="predicted"/>
<evidence type="ECO:0000313" key="3">
    <source>
        <dbReference type="Proteomes" id="UP000662783"/>
    </source>
</evidence>
<evidence type="ECO:0000313" key="2">
    <source>
        <dbReference type="EMBL" id="QSE97467.1"/>
    </source>
</evidence>
<gene>
    <name evidence="2" type="ORF">JR347_18105</name>
</gene>
<keyword evidence="1" id="KW-0472">Membrane</keyword>
<keyword evidence="3" id="KW-1185">Reference proteome</keyword>
<dbReference type="EMBL" id="CP070608">
    <property type="protein sequence ID" value="QSE97467.1"/>
    <property type="molecule type" value="Genomic_DNA"/>
</dbReference>
<keyword evidence="1" id="KW-0812">Transmembrane</keyword>
<dbReference type="Proteomes" id="UP000662783">
    <property type="component" value="Chromosome"/>
</dbReference>
<protein>
    <submittedName>
        <fullName evidence="2">Uncharacterized protein</fullName>
    </submittedName>
</protein>
<reference evidence="2" key="1">
    <citation type="submission" date="2021-02" db="EMBL/GenBank/DDBJ databases">
        <title>Fulvivirga sp. S481 isolated from sea water.</title>
        <authorList>
            <person name="Bae S.S."/>
            <person name="Baek K."/>
        </authorList>
    </citation>
    <scope>NUCLEOTIDE SEQUENCE</scope>
    <source>
        <strain evidence="2">S481</strain>
    </source>
</reference>
<organism evidence="2 3">
    <name type="scientific">Fulvivirga lutea</name>
    <dbReference type="NCBI Taxonomy" id="2810512"/>
    <lineage>
        <taxon>Bacteria</taxon>
        <taxon>Pseudomonadati</taxon>
        <taxon>Bacteroidota</taxon>
        <taxon>Cytophagia</taxon>
        <taxon>Cytophagales</taxon>
        <taxon>Fulvivirgaceae</taxon>
        <taxon>Fulvivirga</taxon>
    </lineage>
</organism>
<name>A0A975A1F0_9BACT</name>
<keyword evidence="1" id="KW-1133">Transmembrane helix</keyword>
<dbReference type="KEGG" id="fuv:JR347_18105"/>
<accession>A0A975A1F0</accession>
<dbReference type="AlphaFoldDB" id="A0A975A1F0"/>
<feature type="transmembrane region" description="Helical" evidence="1">
    <location>
        <begin position="164"/>
        <end position="186"/>
    </location>
</feature>
<sequence>MSNKLWSKLKALAALVTVFLLVFATNRMDKNHFKMIQKSFSSVYEDRLVAKDHIFKISRLLDIKKNDLITGEITKIDFNINDSINVVVDKYANTRLTAKEEKSMNVLKKKLSKLYEIEKSGDSSERAVQIVEVLGELDKLAEIQMLEAKRELDKSNRLVESSNLISTLEIGTLILIGIIIQMLIFFKPIK</sequence>
<dbReference type="RefSeq" id="WP_205721978.1">
    <property type="nucleotide sequence ID" value="NZ_CP070608.1"/>
</dbReference>
<evidence type="ECO:0000256" key="1">
    <source>
        <dbReference type="SAM" id="Phobius"/>
    </source>
</evidence>